<sequence>MKSTAAVLTCQKEATDWPLSSKPVICVSAMDSAFTVCPGDDLDKSSHDKELGSSVHTHRQLFSIPD</sequence>
<name>A0A401GD32_9APHY</name>
<proteinExistence type="predicted"/>
<dbReference type="GeneID" id="38777011"/>
<dbReference type="InParanoid" id="A0A401GD32"/>
<dbReference type="EMBL" id="BFAD01000002">
    <property type="protein sequence ID" value="GBE80094.1"/>
    <property type="molecule type" value="Genomic_DNA"/>
</dbReference>
<accession>A0A401GD32</accession>
<keyword evidence="2" id="KW-1185">Reference proteome</keyword>
<protein>
    <submittedName>
        <fullName evidence="1">Uncharacterized protein</fullName>
    </submittedName>
</protein>
<evidence type="ECO:0000313" key="2">
    <source>
        <dbReference type="Proteomes" id="UP000287166"/>
    </source>
</evidence>
<comment type="caution">
    <text evidence="1">The sequence shown here is derived from an EMBL/GenBank/DDBJ whole genome shotgun (WGS) entry which is preliminary data.</text>
</comment>
<reference evidence="1 2" key="1">
    <citation type="journal article" date="2018" name="Sci. Rep.">
        <title>Genome sequence of the cauliflower mushroom Sparassis crispa (Hanabiratake) and its association with beneficial usage.</title>
        <authorList>
            <person name="Kiyama R."/>
            <person name="Furutani Y."/>
            <person name="Kawaguchi K."/>
            <person name="Nakanishi T."/>
        </authorList>
    </citation>
    <scope>NUCLEOTIDE SEQUENCE [LARGE SCALE GENOMIC DNA]</scope>
</reference>
<gene>
    <name evidence="1" type="ORF">SCP_0212970</name>
</gene>
<dbReference type="RefSeq" id="XP_027611007.1">
    <property type="nucleotide sequence ID" value="XM_027755206.1"/>
</dbReference>
<dbReference type="AlphaFoldDB" id="A0A401GD32"/>
<dbReference type="Proteomes" id="UP000287166">
    <property type="component" value="Unassembled WGS sequence"/>
</dbReference>
<evidence type="ECO:0000313" key="1">
    <source>
        <dbReference type="EMBL" id="GBE80094.1"/>
    </source>
</evidence>
<organism evidence="1 2">
    <name type="scientific">Sparassis crispa</name>
    <dbReference type="NCBI Taxonomy" id="139825"/>
    <lineage>
        <taxon>Eukaryota</taxon>
        <taxon>Fungi</taxon>
        <taxon>Dikarya</taxon>
        <taxon>Basidiomycota</taxon>
        <taxon>Agaricomycotina</taxon>
        <taxon>Agaricomycetes</taxon>
        <taxon>Polyporales</taxon>
        <taxon>Sparassidaceae</taxon>
        <taxon>Sparassis</taxon>
    </lineage>
</organism>